<dbReference type="HOGENOM" id="CLU_1644795_0_0_1"/>
<keyword evidence="3" id="KW-1185">Reference proteome</keyword>
<evidence type="ECO:0000256" key="1">
    <source>
        <dbReference type="SAM" id="MobiDB-lite"/>
    </source>
</evidence>
<organism evidence="2 3">
    <name type="scientific">Sphaerobolus stellatus (strain SS14)</name>
    <dbReference type="NCBI Taxonomy" id="990650"/>
    <lineage>
        <taxon>Eukaryota</taxon>
        <taxon>Fungi</taxon>
        <taxon>Dikarya</taxon>
        <taxon>Basidiomycota</taxon>
        <taxon>Agaricomycotina</taxon>
        <taxon>Agaricomycetes</taxon>
        <taxon>Phallomycetidae</taxon>
        <taxon>Geastrales</taxon>
        <taxon>Sphaerobolaceae</taxon>
        <taxon>Sphaerobolus</taxon>
    </lineage>
</organism>
<evidence type="ECO:0000313" key="2">
    <source>
        <dbReference type="EMBL" id="KIJ43233.1"/>
    </source>
</evidence>
<reference evidence="2 3" key="1">
    <citation type="submission" date="2014-06" db="EMBL/GenBank/DDBJ databases">
        <title>Evolutionary Origins and Diversification of the Mycorrhizal Mutualists.</title>
        <authorList>
            <consortium name="DOE Joint Genome Institute"/>
            <consortium name="Mycorrhizal Genomics Consortium"/>
            <person name="Kohler A."/>
            <person name="Kuo A."/>
            <person name="Nagy L.G."/>
            <person name="Floudas D."/>
            <person name="Copeland A."/>
            <person name="Barry K.W."/>
            <person name="Cichocki N."/>
            <person name="Veneault-Fourrey C."/>
            <person name="LaButti K."/>
            <person name="Lindquist E.A."/>
            <person name="Lipzen A."/>
            <person name="Lundell T."/>
            <person name="Morin E."/>
            <person name="Murat C."/>
            <person name="Riley R."/>
            <person name="Ohm R."/>
            <person name="Sun H."/>
            <person name="Tunlid A."/>
            <person name="Henrissat B."/>
            <person name="Grigoriev I.V."/>
            <person name="Hibbett D.S."/>
            <person name="Martin F."/>
        </authorList>
    </citation>
    <scope>NUCLEOTIDE SEQUENCE [LARGE SCALE GENOMIC DNA]</scope>
    <source>
        <strain evidence="2 3">SS14</strain>
    </source>
</reference>
<feature type="compositionally biased region" description="Basic and acidic residues" evidence="1">
    <location>
        <begin position="141"/>
        <end position="155"/>
    </location>
</feature>
<accession>A0A0C9UJJ9</accession>
<evidence type="ECO:0000313" key="3">
    <source>
        <dbReference type="Proteomes" id="UP000054279"/>
    </source>
</evidence>
<proteinExistence type="predicted"/>
<gene>
    <name evidence="2" type="ORF">M422DRAFT_253440</name>
</gene>
<dbReference type="EMBL" id="KN837124">
    <property type="protein sequence ID" value="KIJ43233.1"/>
    <property type="molecule type" value="Genomic_DNA"/>
</dbReference>
<sequence length="161" mass="18574">MNNRPLAEVNFSKLKECPILTEGRIDPFILQNWTTACKCYMRHAEKKPSEIGGQTRIDTHSLSKCLGELAVLVLEKKWQHKMRQRILAAKQGAGEFIDRKIEALKDQLKASLNEELRENLMSEPPLSTKLEAWSIEVKERDDRMRTEDKRTKRLIEASNAA</sequence>
<protein>
    <submittedName>
        <fullName evidence="2">Uncharacterized protein</fullName>
    </submittedName>
</protein>
<dbReference type="Proteomes" id="UP000054279">
    <property type="component" value="Unassembled WGS sequence"/>
</dbReference>
<name>A0A0C9UJJ9_SPHS4</name>
<feature type="region of interest" description="Disordered" evidence="1">
    <location>
        <begin position="141"/>
        <end position="161"/>
    </location>
</feature>
<dbReference type="AlphaFoldDB" id="A0A0C9UJJ9"/>
<dbReference type="OrthoDB" id="2369050at2759"/>